<dbReference type="InterPro" id="IPR023577">
    <property type="entry name" value="CYTH_domain"/>
</dbReference>
<dbReference type="SUPFAM" id="SSF55154">
    <property type="entry name" value="CYTH-like phosphatases"/>
    <property type="match status" value="1"/>
</dbReference>
<dbReference type="Gene3D" id="2.40.320.10">
    <property type="entry name" value="Hypothetical Protein Pfu-838710-001"/>
    <property type="match status" value="1"/>
</dbReference>
<evidence type="ECO:0000259" key="1">
    <source>
        <dbReference type="PROSITE" id="PS51707"/>
    </source>
</evidence>
<protein>
    <submittedName>
        <fullName evidence="2">Inorganic triphosphatase</fullName>
        <ecNumber evidence="2">3.6.1.25</ecNumber>
    </submittedName>
</protein>
<feature type="domain" description="CYTH" evidence="1">
    <location>
        <begin position="2"/>
        <end position="148"/>
    </location>
</feature>
<dbReference type="InterPro" id="IPR012042">
    <property type="entry name" value="NeuTTM/CthTTM-like"/>
</dbReference>
<dbReference type="EMBL" id="VSSQ01000112">
    <property type="protein sequence ID" value="MPL77976.1"/>
    <property type="molecule type" value="Genomic_DNA"/>
</dbReference>
<dbReference type="PANTHER" id="PTHR40114:SF1">
    <property type="entry name" value="SLR0698 PROTEIN"/>
    <property type="match status" value="1"/>
</dbReference>
<dbReference type="EC" id="3.6.1.25" evidence="2"/>
<organism evidence="2">
    <name type="scientific">bioreactor metagenome</name>
    <dbReference type="NCBI Taxonomy" id="1076179"/>
    <lineage>
        <taxon>unclassified sequences</taxon>
        <taxon>metagenomes</taxon>
        <taxon>ecological metagenomes</taxon>
    </lineage>
</organism>
<name>A0A644UG57_9ZZZZ</name>
<proteinExistence type="predicted"/>
<dbReference type="GO" id="GO:0050355">
    <property type="term" value="F:inorganic triphosphate phosphatase activity"/>
    <property type="evidence" value="ECO:0007669"/>
    <property type="project" value="UniProtKB-EC"/>
</dbReference>
<dbReference type="AlphaFoldDB" id="A0A644UG57"/>
<keyword evidence="2" id="KW-0378">Hydrolase</keyword>
<sequence>MPLEIERKFLVKNNNYRSLALPLIYRQGYLAILPEREVRVRLAGRKSYLSVKARVDETTRHEFEYAIPPEDAIFMLDNLCTGYCVEKLRYRIPDHGLIWEVDEYSGDNQGLVVAEIELPDPAYPFSKPEWIGEEITGDDRCLNAALALNPYKNWRDGGTFS</sequence>
<evidence type="ECO:0000313" key="2">
    <source>
        <dbReference type="EMBL" id="MPL77976.1"/>
    </source>
</evidence>
<accession>A0A644UG57</accession>
<dbReference type="PROSITE" id="PS51707">
    <property type="entry name" value="CYTH"/>
    <property type="match status" value="1"/>
</dbReference>
<dbReference type="PANTHER" id="PTHR40114">
    <property type="entry name" value="SLR0698 PROTEIN"/>
    <property type="match status" value="1"/>
</dbReference>
<comment type="caution">
    <text evidence="2">The sequence shown here is derived from an EMBL/GenBank/DDBJ whole genome shotgun (WGS) entry which is preliminary data.</text>
</comment>
<dbReference type="SMART" id="SM01118">
    <property type="entry name" value="CYTH"/>
    <property type="match status" value="1"/>
</dbReference>
<dbReference type="InterPro" id="IPR033469">
    <property type="entry name" value="CYTH-like_dom_sf"/>
</dbReference>
<dbReference type="Pfam" id="PF01928">
    <property type="entry name" value="CYTH"/>
    <property type="match status" value="1"/>
</dbReference>
<dbReference type="CDD" id="cd07891">
    <property type="entry name" value="CYTH-like_CthTTM-like_1"/>
    <property type="match status" value="1"/>
</dbReference>
<dbReference type="PIRSF" id="PIRSF016487">
    <property type="entry name" value="CYTH_UCP016487"/>
    <property type="match status" value="1"/>
</dbReference>
<gene>
    <name evidence="2" type="ORF">SDC9_23837</name>
</gene>
<reference evidence="2" key="1">
    <citation type="submission" date="2019-08" db="EMBL/GenBank/DDBJ databases">
        <authorList>
            <person name="Kucharzyk K."/>
            <person name="Murdoch R.W."/>
            <person name="Higgins S."/>
            <person name="Loffler F."/>
        </authorList>
    </citation>
    <scope>NUCLEOTIDE SEQUENCE</scope>
</reference>